<gene>
    <name evidence="3" type="ORF">NCTC11224_05209</name>
</gene>
<dbReference type="NCBIfam" id="NF033551">
    <property type="entry name" value="transpos_IS1182"/>
    <property type="match status" value="1"/>
</dbReference>
<dbReference type="Proteomes" id="UP000251853">
    <property type="component" value="Unassembled WGS sequence"/>
</dbReference>
<evidence type="ECO:0000313" key="4">
    <source>
        <dbReference type="Proteomes" id="UP000251853"/>
    </source>
</evidence>
<dbReference type="InterPro" id="IPR008490">
    <property type="entry name" value="Transposase_InsH_N"/>
</dbReference>
<protein>
    <submittedName>
        <fullName evidence="3">Transposase IS4 family protein</fullName>
    </submittedName>
</protein>
<sequence>MISPLPAGNGRRRRRLKRTGAFTPVLTGAWGRQPPTRYNLSVMKNNTMSYYSPKQGRFPVFLADSLDICDPVLVFDQIMEEIGIEQYLRPEPLYRYGRPRYNRVNMLKTILFGFMDTGYASLRELEDRCRTNIRYMYLMDYETPGYRSFGHFINDEINGKAEDIFRAVMEYIRKKDAVDLEHLYIDGSKFEANANKYSWVWKKATEKSRYRLFAKITQLLGQINEDLAYTGLKVETNTEYTPQGLEMILGRYAFQCRIDEKAFVHGRGHRKTREQRYYEKLKEYTQKLKEYVKKIRICGPERNSYSKTDHDATFMRMKKDYMGNDQLLPAYNIQIGVADEYIAVIDVKQYRSDMDCFVPLMEKFRELYGFYPKYPVADAGYGSYNNYIYCQEHGMEKYMKFPMYKKETKDKEYHENPFRAVNFKPGPDGTLMCPWGKKFHFAYRKAVKGNRYGRQEEYYTCEDCGGCPYKEQCKKTDKNRMVCMNRELSCMHQEVVENLESIQGALLRMNRSIQAEGTFGIIKYDRWYKRVVRRKLNRVSLEIYLVSIGHNLYKFRNKKKRAAVAA</sequence>
<evidence type="ECO:0000259" key="2">
    <source>
        <dbReference type="Pfam" id="PF13751"/>
    </source>
</evidence>
<keyword evidence="4" id="KW-1185">Reference proteome</keyword>
<dbReference type="InterPro" id="IPR047629">
    <property type="entry name" value="IS1182_transpos"/>
</dbReference>
<reference evidence="3 4" key="1">
    <citation type="submission" date="2018-06" db="EMBL/GenBank/DDBJ databases">
        <authorList>
            <consortium name="Pathogen Informatics"/>
            <person name="Doyle S."/>
        </authorList>
    </citation>
    <scope>NUCLEOTIDE SEQUENCE [LARGE SCALE GENOMIC DNA]</scope>
    <source>
        <strain evidence="3 4">NCTC11224</strain>
    </source>
</reference>
<dbReference type="InterPro" id="IPR025668">
    <property type="entry name" value="Tnp_DDE_dom"/>
</dbReference>
<dbReference type="AlphaFoldDB" id="A0A2X2UIJ8"/>
<organism evidence="3 4">
    <name type="scientific">Enterocloster clostridioformis</name>
    <dbReference type="NCBI Taxonomy" id="1531"/>
    <lineage>
        <taxon>Bacteria</taxon>
        <taxon>Bacillati</taxon>
        <taxon>Bacillota</taxon>
        <taxon>Clostridia</taxon>
        <taxon>Lachnospirales</taxon>
        <taxon>Lachnospiraceae</taxon>
        <taxon>Enterocloster</taxon>
    </lineage>
</organism>
<name>A0A2X2UIJ8_9FIRM</name>
<evidence type="ECO:0000259" key="1">
    <source>
        <dbReference type="Pfam" id="PF05598"/>
    </source>
</evidence>
<dbReference type="PANTHER" id="PTHR33408">
    <property type="entry name" value="TRANSPOSASE"/>
    <property type="match status" value="1"/>
</dbReference>
<proteinExistence type="predicted"/>
<feature type="domain" description="Transposase DDE" evidence="2">
    <location>
        <begin position="432"/>
        <end position="555"/>
    </location>
</feature>
<dbReference type="Pfam" id="PF05598">
    <property type="entry name" value="DUF772"/>
    <property type="match status" value="1"/>
</dbReference>
<dbReference type="PANTHER" id="PTHR33408:SF2">
    <property type="entry name" value="TRANSPOSASE DDE DOMAIN-CONTAINING PROTEIN"/>
    <property type="match status" value="1"/>
</dbReference>
<evidence type="ECO:0000313" key="3">
    <source>
        <dbReference type="EMBL" id="SQB16108.1"/>
    </source>
</evidence>
<dbReference type="Pfam" id="PF13751">
    <property type="entry name" value="DDE_Tnp_1_6"/>
    <property type="match status" value="1"/>
</dbReference>
<feature type="domain" description="Transposase InsH N-terminal" evidence="1">
    <location>
        <begin position="91"/>
        <end position="154"/>
    </location>
</feature>
<dbReference type="EMBL" id="UAVW01000019">
    <property type="protein sequence ID" value="SQB16108.1"/>
    <property type="molecule type" value="Genomic_DNA"/>
</dbReference>
<accession>A0A2X2UIJ8</accession>